<keyword evidence="2" id="KW-0488">Methylation</keyword>
<proteinExistence type="inferred from homology"/>
<dbReference type="PANTHER" id="PTHR30093:SF34">
    <property type="entry name" value="PREPILIN PEPTIDASE-DEPENDENT PROTEIN D"/>
    <property type="match status" value="1"/>
</dbReference>
<sequence>MPQRHKILSAHHKRDGTVITIREFNDFRRDLINRDQSGFTLIELMVVIAITGILAAIAIPEYQSYIRTSKATTIVTDFRNAVDTAATVEAQSKAGVPGSLGGNGKYSTTYSGYNTFPTITISENGGSETVYGATIQSNPSIIKAGGTPACVTLSLSNVTTGVAQDALQMLSQQRVYGGSSSTDDASISANGALNYGASCAPVSGGGLTMRMYQRNGGPSNSQDIFAPLGEHGTNVVFDKTTGQWVHDNGGNSPLTPASGPPPASDY</sequence>
<dbReference type="Pfam" id="PF07963">
    <property type="entry name" value="N_methyl"/>
    <property type="match status" value="1"/>
</dbReference>
<evidence type="ECO:0000256" key="4">
    <source>
        <dbReference type="SAM" id="Phobius"/>
    </source>
</evidence>
<comment type="similarity">
    <text evidence="1">Belongs to the N-Me-Phe pilin family.</text>
</comment>
<keyword evidence="4" id="KW-0472">Membrane</keyword>
<dbReference type="eggNOG" id="COG4969">
    <property type="taxonomic scope" value="Bacteria"/>
</dbReference>
<protein>
    <recommendedName>
        <fullName evidence="7">Prepilin-type N-terminal cleavage/methylation domain-containing protein</fullName>
    </recommendedName>
</protein>
<dbReference type="STRING" id="743299.Acife_1915"/>
<dbReference type="Gene3D" id="3.30.700.10">
    <property type="entry name" value="Glycoprotein, Type 4 Pilin"/>
    <property type="match status" value="1"/>
</dbReference>
<dbReference type="KEGG" id="afi:Acife_1915"/>
<dbReference type="EMBL" id="CP002985">
    <property type="protein sequence ID" value="AEM48038.1"/>
    <property type="molecule type" value="Genomic_DNA"/>
</dbReference>
<evidence type="ECO:0000256" key="3">
    <source>
        <dbReference type="SAM" id="MobiDB-lite"/>
    </source>
</evidence>
<dbReference type="PROSITE" id="PS00409">
    <property type="entry name" value="PROKAR_NTER_METHYL"/>
    <property type="match status" value="1"/>
</dbReference>
<keyword evidence="4" id="KW-1133">Transmembrane helix</keyword>
<dbReference type="InterPro" id="IPR012902">
    <property type="entry name" value="N_methyl_site"/>
</dbReference>
<evidence type="ECO:0000256" key="1">
    <source>
        <dbReference type="ARBA" id="ARBA00005233"/>
    </source>
</evidence>
<dbReference type="Proteomes" id="UP000009220">
    <property type="component" value="Chromosome"/>
</dbReference>
<dbReference type="RefSeq" id="WP_014029291.1">
    <property type="nucleotide sequence ID" value="NC_015942.1"/>
</dbReference>
<evidence type="ECO:0000313" key="6">
    <source>
        <dbReference type="Proteomes" id="UP000009220"/>
    </source>
</evidence>
<evidence type="ECO:0000256" key="2">
    <source>
        <dbReference type="ARBA" id="ARBA00022481"/>
    </source>
</evidence>
<dbReference type="HOGENOM" id="CLU_1044382_0_0_6"/>
<organism evidence="5 6">
    <name type="scientific">Acidithiobacillus ferrivorans SS3</name>
    <dbReference type="NCBI Taxonomy" id="743299"/>
    <lineage>
        <taxon>Bacteria</taxon>
        <taxon>Pseudomonadati</taxon>
        <taxon>Pseudomonadota</taxon>
        <taxon>Acidithiobacillia</taxon>
        <taxon>Acidithiobacillales</taxon>
        <taxon>Acidithiobacillaceae</taxon>
        <taxon>Acidithiobacillus</taxon>
    </lineage>
</organism>
<dbReference type="PANTHER" id="PTHR30093">
    <property type="entry name" value="GENERAL SECRETION PATHWAY PROTEIN G"/>
    <property type="match status" value="1"/>
</dbReference>
<keyword evidence="4" id="KW-0812">Transmembrane</keyword>
<dbReference type="AlphaFoldDB" id="G0JLI9"/>
<feature type="transmembrane region" description="Helical" evidence="4">
    <location>
        <begin position="38"/>
        <end position="59"/>
    </location>
</feature>
<evidence type="ECO:0008006" key="7">
    <source>
        <dbReference type="Google" id="ProtNLM"/>
    </source>
</evidence>
<dbReference type="NCBIfam" id="TIGR02532">
    <property type="entry name" value="IV_pilin_GFxxxE"/>
    <property type="match status" value="1"/>
</dbReference>
<accession>G0JLI9</accession>
<feature type="region of interest" description="Disordered" evidence="3">
    <location>
        <begin position="241"/>
        <end position="266"/>
    </location>
</feature>
<dbReference type="InterPro" id="IPR045584">
    <property type="entry name" value="Pilin-like"/>
</dbReference>
<gene>
    <name evidence="5" type="ORF">Acife_1915</name>
</gene>
<reference evidence="5 6" key="1">
    <citation type="journal article" date="2011" name="J. Bacteriol.">
        <title>Draft genome of the psychrotolerant acidophile Acidithiobacillus ferrivorans SS3.</title>
        <authorList>
            <person name="Liljeqvist M."/>
            <person name="Valdes J."/>
            <person name="Holmes D.S."/>
            <person name="Dopson M."/>
        </authorList>
    </citation>
    <scope>NUCLEOTIDE SEQUENCE [LARGE SCALE GENOMIC DNA]</scope>
    <source>
        <strain evidence="5 6">SS3</strain>
    </source>
</reference>
<name>G0JLI9_9PROT</name>
<dbReference type="SUPFAM" id="SSF54523">
    <property type="entry name" value="Pili subunits"/>
    <property type="match status" value="1"/>
</dbReference>
<evidence type="ECO:0000313" key="5">
    <source>
        <dbReference type="EMBL" id="AEM48038.1"/>
    </source>
</evidence>